<dbReference type="SUPFAM" id="SSF56935">
    <property type="entry name" value="Porins"/>
    <property type="match status" value="1"/>
</dbReference>
<reference evidence="4" key="2">
    <citation type="submission" date="2021-09" db="EMBL/GenBank/DDBJ databases">
        <authorList>
            <person name="Gilroy R."/>
        </authorList>
    </citation>
    <scope>NUCLEOTIDE SEQUENCE</scope>
    <source>
        <strain evidence="4">CHK121-7720</strain>
    </source>
</reference>
<evidence type="ECO:0000256" key="1">
    <source>
        <dbReference type="ARBA" id="ARBA00004442"/>
    </source>
</evidence>
<sequence length="556" mass="62969">MKRFSFLTILIVPFVLSAQESADSLRREVTIEKDFTPIVRDASKINTLPEVEAPTVTRQSIQYSDWTVPAPLEARAVLLPPGGFGDPVRENLKRGYFDFGLGNYWNMAGNAGYRILQSEKDQLGVWWQHRSTCGTVDYNQQLPGYETSRTMRQLEERVVADYRHTFEKLDLGIRGGYRYDSFNYYGLRFPCVQGIASPGQEINRFFLKSQIASNNPEAQLLYRASLAYHRYGYRRGYLQGDKGAAENWVEADFALTAPIDKSSDITVDGSFDYIGYSQLPSVSGYGMLSLNPRYSWHNDRVSLSAGVRADISFNDGTIFRFAPDVRFDWTIVPNLQFYTWLTGGKQLNTWHRVSAYTLYFNPSAVADNSYIPLDARLGLRVNALRGFSIGLSGGYEIGKRVLFLIPEQTDDAQLTGVSRFWGIDAYAFKAGLDLAYRYGSLWEASARVDYCRWTTTGGGQVVSYNRPQWQGEMKVRYNPLQKLSLEAGYQFAAVRKYGALGTLSDMHLVHVKASYAFTPCFSLYGLTDNVLNRKYDIAYGMPAQGINFLFGVDFKF</sequence>
<accession>A0A921SUE0</accession>
<organism evidence="4 5">
    <name type="scientific">Barnesiella viscericola</name>
    <dbReference type="NCBI Taxonomy" id="397865"/>
    <lineage>
        <taxon>Bacteria</taxon>
        <taxon>Pseudomonadati</taxon>
        <taxon>Bacteroidota</taxon>
        <taxon>Bacteroidia</taxon>
        <taxon>Bacteroidales</taxon>
        <taxon>Barnesiellaceae</taxon>
        <taxon>Barnesiella</taxon>
    </lineage>
</organism>
<keyword evidence="2" id="KW-0472">Membrane</keyword>
<dbReference type="RefSeq" id="WP_273305258.1">
    <property type="nucleotide sequence ID" value="NZ_DYUD01000009.1"/>
</dbReference>
<keyword evidence="4" id="KW-0675">Receptor</keyword>
<keyword evidence="3" id="KW-0998">Cell outer membrane</keyword>
<proteinExistence type="predicted"/>
<evidence type="ECO:0000313" key="5">
    <source>
        <dbReference type="Proteomes" id="UP000757103"/>
    </source>
</evidence>
<gene>
    <name evidence="4" type="ORF">K8U91_01705</name>
</gene>
<evidence type="ECO:0000313" key="4">
    <source>
        <dbReference type="EMBL" id="HJG88179.1"/>
    </source>
</evidence>
<evidence type="ECO:0000256" key="3">
    <source>
        <dbReference type="ARBA" id="ARBA00023237"/>
    </source>
</evidence>
<evidence type="ECO:0000256" key="2">
    <source>
        <dbReference type="ARBA" id="ARBA00023136"/>
    </source>
</evidence>
<dbReference type="Proteomes" id="UP000757103">
    <property type="component" value="Unassembled WGS sequence"/>
</dbReference>
<dbReference type="EMBL" id="DYUD01000009">
    <property type="protein sequence ID" value="HJG88179.1"/>
    <property type="molecule type" value="Genomic_DNA"/>
</dbReference>
<dbReference type="Gene3D" id="2.40.170.20">
    <property type="entry name" value="TonB-dependent receptor, beta-barrel domain"/>
    <property type="match status" value="1"/>
</dbReference>
<protein>
    <submittedName>
        <fullName evidence="4">TonB-dependent receptor</fullName>
    </submittedName>
</protein>
<dbReference type="InterPro" id="IPR036942">
    <property type="entry name" value="Beta-barrel_TonB_sf"/>
</dbReference>
<dbReference type="GO" id="GO:0009279">
    <property type="term" value="C:cell outer membrane"/>
    <property type="evidence" value="ECO:0007669"/>
    <property type="project" value="UniProtKB-SubCell"/>
</dbReference>
<dbReference type="AlphaFoldDB" id="A0A921SUE0"/>
<comment type="caution">
    <text evidence="4">The sequence shown here is derived from an EMBL/GenBank/DDBJ whole genome shotgun (WGS) entry which is preliminary data.</text>
</comment>
<comment type="subcellular location">
    <subcellularLocation>
        <location evidence="1">Cell outer membrane</location>
    </subcellularLocation>
</comment>
<name>A0A921SUE0_9BACT</name>
<reference evidence="4" key="1">
    <citation type="journal article" date="2021" name="PeerJ">
        <title>Extensive microbial diversity within the chicken gut microbiome revealed by metagenomics and culture.</title>
        <authorList>
            <person name="Gilroy R."/>
            <person name="Ravi A."/>
            <person name="Getino M."/>
            <person name="Pursley I."/>
            <person name="Horton D.L."/>
            <person name="Alikhan N.F."/>
            <person name="Baker D."/>
            <person name="Gharbi K."/>
            <person name="Hall N."/>
            <person name="Watson M."/>
            <person name="Adriaenssens E.M."/>
            <person name="Foster-Nyarko E."/>
            <person name="Jarju S."/>
            <person name="Secka A."/>
            <person name="Antonio M."/>
            <person name="Oren A."/>
            <person name="Chaudhuri R.R."/>
            <person name="La Ragione R."/>
            <person name="Hildebrand F."/>
            <person name="Pallen M.J."/>
        </authorList>
    </citation>
    <scope>NUCLEOTIDE SEQUENCE</scope>
    <source>
        <strain evidence="4">CHK121-7720</strain>
    </source>
</reference>